<accession>A0A812IET0</accession>
<keyword evidence="3" id="KW-1185">Reference proteome</keyword>
<proteinExistence type="predicted"/>
<reference evidence="2" key="1">
    <citation type="submission" date="2021-02" db="EMBL/GenBank/DDBJ databases">
        <authorList>
            <person name="Dougan E. K."/>
            <person name="Rhodes N."/>
            <person name="Thang M."/>
            <person name="Chan C."/>
        </authorList>
    </citation>
    <scope>NUCLEOTIDE SEQUENCE</scope>
</reference>
<evidence type="ECO:0000256" key="1">
    <source>
        <dbReference type="SAM" id="MobiDB-lite"/>
    </source>
</evidence>
<dbReference type="EMBL" id="CAJNDS010000267">
    <property type="protein sequence ID" value="CAE7035817.1"/>
    <property type="molecule type" value="Genomic_DNA"/>
</dbReference>
<feature type="compositionally biased region" description="Low complexity" evidence="1">
    <location>
        <begin position="162"/>
        <end position="178"/>
    </location>
</feature>
<evidence type="ECO:0000313" key="2">
    <source>
        <dbReference type="EMBL" id="CAE7035817.1"/>
    </source>
</evidence>
<feature type="region of interest" description="Disordered" evidence="1">
    <location>
        <begin position="96"/>
        <end position="123"/>
    </location>
</feature>
<dbReference type="AlphaFoldDB" id="A0A812IET0"/>
<feature type="compositionally biased region" description="Basic residues" evidence="1">
    <location>
        <begin position="96"/>
        <end position="105"/>
    </location>
</feature>
<feature type="region of interest" description="Disordered" evidence="1">
    <location>
        <begin position="151"/>
        <end position="179"/>
    </location>
</feature>
<organism evidence="2 3">
    <name type="scientific">Symbiodinium natans</name>
    <dbReference type="NCBI Taxonomy" id="878477"/>
    <lineage>
        <taxon>Eukaryota</taxon>
        <taxon>Sar</taxon>
        <taxon>Alveolata</taxon>
        <taxon>Dinophyceae</taxon>
        <taxon>Suessiales</taxon>
        <taxon>Symbiodiniaceae</taxon>
        <taxon>Symbiodinium</taxon>
    </lineage>
</organism>
<name>A0A812IET0_9DINO</name>
<gene>
    <name evidence="2" type="primary">AMT1-1</name>
    <name evidence="2" type="ORF">SNAT2548_LOCUS4336</name>
</gene>
<comment type="caution">
    <text evidence="2">The sequence shown here is derived from an EMBL/GenBank/DDBJ whole genome shotgun (WGS) entry which is preliminary data.</text>
</comment>
<protein>
    <submittedName>
        <fullName evidence="2">AMT1-1 protein</fullName>
    </submittedName>
</protein>
<evidence type="ECO:0000313" key="3">
    <source>
        <dbReference type="Proteomes" id="UP000604046"/>
    </source>
</evidence>
<sequence>MDATALRLLRQLLAPDATAQHSEEHDKVPHDVMAAGSLTSTASFEGLQQHLTSLDSLLHNVYERQDQSSVAIAARMASLERQIGKLHGRYVKGAKTRSKVMRKRFPTSSASSETARKKPKVQETLPPMCIERDDPAQRPAGSCAYFRMDAEDEESDHEPLEAATPATSDASTAASPSDLGTLADDMSKHAVPDIPASWMCEPESGNRSLFFDVCHGSPFLQGVLDFLRVLEIVRWRATSRQAKEPKALMLHLEDWGSFSRPASVLDFCKIHAGIADACRGLPETSEARGQVIKSRCDGNLTLEKVFRSQCWLCEQTSARWACFPESEVKEMTRTVIRELLLQCHCVDDVVFLGGFAVLDWIAPYGRRDVQEDIGFAFLGVLSSLLLRPKEYWSRKRRLMRSVVKIYQSLGAAQRQGWVAVLARLLKQEDEREKQEFIISTIEIFYLGDAEPRKTFAPADTELEEIQHDRSTTAAVRRALSAMRFPGA</sequence>
<dbReference type="Proteomes" id="UP000604046">
    <property type="component" value="Unassembled WGS sequence"/>
</dbReference>